<dbReference type="Pfam" id="PF11807">
    <property type="entry name" value="UstYa"/>
    <property type="match status" value="1"/>
</dbReference>
<proteinExistence type="inferred from homology"/>
<evidence type="ECO:0000313" key="3">
    <source>
        <dbReference type="EMBL" id="KAF2006138.1"/>
    </source>
</evidence>
<organism evidence="3 4">
    <name type="scientific">Amniculicola lignicola CBS 123094</name>
    <dbReference type="NCBI Taxonomy" id="1392246"/>
    <lineage>
        <taxon>Eukaryota</taxon>
        <taxon>Fungi</taxon>
        <taxon>Dikarya</taxon>
        <taxon>Ascomycota</taxon>
        <taxon>Pezizomycotina</taxon>
        <taxon>Dothideomycetes</taxon>
        <taxon>Pleosporomycetidae</taxon>
        <taxon>Pleosporales</taxon>
        <taxon>Amniculicolaceae</taxon>
        <taxon>Amniculicola</taxon>
    </lineage>
</organism>
<evidence type="ECO:0008006" key="5">
    <source>
        <dbReference type="Google" id="ProtNLM"/>
    </source>
</evidence>
<protein>
    <recommendedName>
        <fullName evidence="5">Tat pathway signal sequence</fullName>
    </recommendedName>
</protein>
<dbReference type="PANTHER" id="PTHR33365:SF13">
    <property type="entry name" value="TAT PATHWAY SIGNAL SEQUENCE"/>
    <property type="match status" value="1"/>
</dbReference>
<keyword evidence="2" id="KW-0472">Membrane</keyword>
<keyword evidence="2" id="KW-1133">Transmembrane helix</keyword>
<dbReference type="EMBL" id="ML977560">
    <property type="protein sequence ID" value="KAF2006138.1"/>
    <property type="molecule type" value="Genomic_DNA"/>
</dbReference>
<evidence type="ECO:0000256" key="1">
    <source>
        <dbReference type="ARBA" id="ARBA00035112"/>
    </source>
</evidence>
<evidence type="ECO:0000256" key="2">
    <source>
        <dbReference type="SAM" id="Phobius"/>
    </source>
</evidence>
<evidence type="ECO:0000313" key="4">
    <source>
        <dbReference type="Proteomes" id="UP000799779"/>
    </source>
</evidence>
<dbReference type="Proteomes" id="UP000799779">
    <property type="component" value="Unassembled WGS sequence"/>
</dbReference>
<dbReference type="PANTHER" id="PTHR33365">
    <property type="entry name" value="YALI0B05434P"/>
    <property type="match status" value="1"/>
</dbReference>
<keyword evidence="4" id="KW-1185">Reference proteome</keyword>
<accession>A0A6A5WYC0</accession>
<dbReference type="AlphaFoldDB" id="A0A6A5WYC0"/>
<gene>
    <name evidence="3" type="ORF">P154DRAFT_422717</name>
</gene>
<dbReference type="InterPro" id="IPR021765">
    <property type="entry name" value="UstYa-like"/>
</dbReference>
<name>A0A6A5WYC0_9PLEO</name>
<comment type="similarity">
    <text evidence="1">Belongs to the ustYa family.</text>
</comment>
<dbReference type="OrthoDB" id="3687641at2759"/>
<dbReference type="GO" id="GO:0043386">
    <property type="term" value="P:mycotoxin biosynthetic process"/>
    <property type="evidence" value="ECO:0007669"/>
    <property type="project" value="InterPro"/>
</dbReference>
<reference evidence="3" key="1">
    <citation type="journal article" date="2020" name="Stud. Mycol.">
        <title>101 Dothideomycetes genomes: a test case for predicting lifestyles and emergence of pathogens.</title>
        <authorList>
            <person name="Haridas S."/>
            <person name="Albert R."/>
            <person name="Binder M."/>
            <person name="Bloem J."/>
            <person name="Labutti K."/>
            <person name="Salamov A."/>
            <person name="Andreopoulos B."/>
            <person name="Baker S."/>
            <person name="Barry K."/>
            <person name="Bills G."/>
            <person name="Bluhm B."/>
            <person name="Cannon C."/>
            <person name="Castanera R."/>
            <person name="Culley D."/>
            <person name="Daum C."/>
            <person name="Ezra D."/>
            <person name="Gonzalez J."/>
            <person name="Henrissat B."/>
            <person name="Kuo A."/>
            <person name="Liang C."/>
            <person name="Lipzen A."/>
            <person name="Lutzoni F."/>
            <person name="Magnuson J."/>
            <person name="Mondo S."/>
            <person name="Nolan M."/>
            <person name="Ohm R."/>
            <person name="Pangilinan J."/>
            <person name="Park H.-J."/>
            <person name="Ramirez L."/>
            <person name="Alfaro M."/>
            <person name="Sun H."/>
            <person name="Tritt A."/>
            <person name="Yoshinaga Y."/>
            <person name="Zwiers L.-H."/>
            <person name="Turgeon B."/>
            <person name="Goodwin S."/>
            <person name="Spatafora J."/>
            <person name="Crous P."/>
            <person name="Grigoriev I."/>
        </authorList>
    </citation>
    <scope>NUCLEOTIDE SEQUENCE</scope>
    <source>
        <strain evidence="3">CBS 123094</strain>
    </source>
</reference>
<feature type="transmembrane region" description="Helical" evidence="2">
    <location>
        <begin position="49"/>
        <end position="70"/>
    </location>
</feature>
<sequence length="299" mass="34590">MFEKFLRRPSKFTQIPQQEDSESLLSPASSLTLSTQHVRTWERHPGVKFVFASVVFLTTFNLVQILWVGLQFHRGQFVTDADGFCMNHISKYSPVVRDVEPDWHTVQFNGSFLKQNIYRQPAGPEVDAAWSALGIDYRSVVIPESEAKRTGLRPDQVKINQKYGGGYPANVEGLHHLHCLNLLRKALYWNYDYYRKQKEGAFVNAEFIVQIHTTHCLDILRQQLMCVTDVGVLGQVWWQPEGDDKPTQFVDFNTKHRCRNYEAIRAWAEAHQLPPESEVDMNHFYEMPKPGDTILPEIP</sequence>
<keyword evidence="2" id="KW-0812">Transmembrane</keyword>